<dbReference type="Proteomes" id="UP001296993">
    <property type="component" value="Unassembled WGS sequence"/>
</dbReference>
<accession>A0ABS4XBE6</accession>
<evidence type="ECO:0000313" key="2">
    <source>
        <dbReference type="Proteomes" id="UP001296993"/>
    </source>
</evidence>
<evidence type="ECO:0008006" key="3">
    <source>
        <dbReference type="Google" id="ProtNLM"/>
    </source>
</evidence>
<gene>
    <name evidence="1" type="ORF">JOF47_001308</name>
</gene>
<keyword evidence="2" id="KW-1185">Reference proteome</keyword>
<sequence length="87" mass="9714">MPTVIARHDVKDMEHWLASRKRAELFGPLGITNVRTFVDPLNPTQVAVEMDVPDMDTLLIAMQSEAFAEAMAHDGVLRETLVLLVEV</sequence>
<proteinExistence type="predicted"/>
<comment type="caution">
    <text evidence="1">The sequence shown here is derived from an EMBL/GenBank/DDBJ whole genome shotgun (WGS) entry which is preliminary data.</text>
</comment>
<dbReference type="EMBL" id="JAGIOF010000001">
    <property type="protein sequence ID" value="MBP2385797.1"/>
    <property type="molecule type" value="Genomic_DNA"/>
</dbReference>
<reference evidence="1 2" key="1">
    <citation type="submission" date="2021-03" db="EMBL/GenBank/DDBJ databases">
        <title>Sequencing the genomes of 1000 actinobacteria strains.</title>
        <authorList>
            <person name="Klenk H.-P."/>
        </authorList>
    </citation>
    <scope>NUCLEOTIDE SEQUENCE [LARGE SCALE GENOMIC DNA]</scope>
    <source>
        <strain evidence="1 2">DSM 15797</strain>
    </source>
</reference>
<protein>
    <recommendedName>
        <fullName evidence="3">EthD domain-containing protein</fullName>
    </recommendedName>
</protein>
<organism evidence="1 2">
    <name type="scientific">Paeniglutamicibacter kerguelensis</name>
    <dbReference type="NCBI Taxonomy" id="254788"/>
    <lineage>
        <taxon>Bacteria</taxon>
        <taxon>Bacillati</taxon>
        <taxon>Actinomycetota</taxon>
        <taxon>Actinomycetes</taxon>
        <taxon>Micrococcales</taxon>
        <taxon>Micrococcaceae</taxon>
        <taxon>Paeniglutamicibacter</taxon>
    </lineage>
</organism>
<evidence type="ECO:0000313" key="1">
    <source>
        <dbReference type="EMBL" id="MBP2385797.1"/>
    </source>
</evidence>
<dbReference type="RefSeq" id="WP_209996732.1">
    <property type="nucleotide sequence ID" value="NZ_BAAAJY010000003.1"/>
</dbReference>
<name>A0ABS4XBE6_9MICC</name>